<evidence type="ECO:0000259" key="3">
    <source>
        <dbReference type="PROSITE" id="PS50110"/>
    </source>
</evidence>
<organism evidence="4 5">
    <name type="scientific">Limnospira indica PCC 8005</name>
    <dbReference type="NCBI Taxonomy" id="376219"/>
    <lineage>
        <taxon>Bacteria</taxon>
        <taxon>Bacillati</taxon>
        <taxon>Cyanobacteriota</taxon>
        <taxon>Cyanophyceae</taxon>
        <taxon>Oscillatoriophycideae</taxon>
        <taxon>Oscillatoriales</taxon>
        <taxon>Sirenicapillariaceae</taxon>
        <taxon>Limnospira</taxon>
    </lineage>
</organism>
<dbReference type="Proteomes" id="UP000032946">
    <property type="component" value="Chromosome"/>
</dbReference>
<dbReference type="SMART" id="SM00448">
    <property type="entry name" value="REC"/>
    <property type="match status" value="1"/>
</dbReference>
<accession>A0A9P1KKL9</accession>
<dbReference type="PANTHER" id="PTHR44591:SF22">
    <property type="entry name" value="CHEY SUBFAMILY"/>
    <property type="match status" value="1"/>
</dbReference>
<evidence type="ECO:0000256" key="2">
    <source>
        <dbReference type="PROSITE-ProRule" id="PRU00169"/>
    </source>
</evidence>
<feature type="domain" description="Response regulatory" evidence="3">
    <location>
        <begin position="19"/>
        <end position="136"/>
    </location>
</feature>
<evidence type="ECO:0000313" key="4">
    <source>
        <dbReference type="EMBL" id="CDM98017.1"/>
    </source>
</evidence>
<dbReference type="GO" id="GO:0000160">
    <property type="term" value="P:phosphorelay signal transduction system"/>
    <property type="evidence" value="ECO:0007669"/>
    <property type="project" value="InterPro"/>
</dbReference>
<dbReference type="SUPFAM" id="SSF52172">
    <property type="entry name" value="CheY-like"/>
    <property type="match status" value="1"/>
</dbReference>
<dbReference type="AlphaFoldDB" id="A0A9P1KKL9"/>
<dbReference type="InterPro" id="IPR050595">
    <property type="entry name" value="Bact_response_regulator"/>
</dbReference>
<keyword evidence="1 2" id="KW-0597">Phosphoprotein</keyword>
<evidence type="ECO:0000256" key="1">
    <source>
        <dbReference type="ARBA" id="ARBA00022553"/>
    </source>
</evidence>
<keyword evidence="5" id="KW-1185">Reference proteome</keyword>
<dbReference type="InterPro" id="IPR001789">
    <property type="entry name" value="Sig_transdc_resp-reg_receiver"/>
</dbReference>
<reference evidence="4 5" key="1">
    <citation type="submission" date="2014-02" db="EMBL/GenBank/DDBJ databases">
        <authorList>
            <person name="Genoscope - CEA"/>
        </authorList>
    </citation>
    <scope>NUCLEOTIDE SEQUENCE [LARGE SCALE GENOMIC DNA]</scope>
    <source>
        <strain evidence="4 5">PCC 8005</strain>
    </source>
</reference>
<feature type="modified residue" description="4-aspartylphosphate" evidence="2">
    <location>
        <position position="69"/>
    </location>
</feature>
<dbReference type="EMBL" id="FO818640">
    <property type="protein sequence ID" value="CDM98017.1"/>
    <property type="molecule type" value="Genomic_DNA"/>
</dbReference>
<dbReference type="Gene3D" id="3.40.50.2300">
    <property type="match status" value="1"/>
</dbReference>
<dbReference type="InterPro" id="IPR011006">
    <property type="entry name" value="CheY-like_superfamily"/>
</dbReference>
<proteinExistence type="predicted"/>
<sequence>MRSGIKIRNSKGKQMTTKRILLIDDEDDIREIAQLSLEMIGGWNVITACCGMEGIETAENEQPDAIMLDVMMPELDGFATFQKLQANQQTKDIPVILLTAKIQSSDRQKFDSLGVSGVIAKPFEPLSLAEEVAQILGWT</sequence>
<dbReference type="PROSITE" id="PS50110">
    <property type="entry name" value="RESPONSE_REGULATORY"/>
    <property type="match status" value="1"/>
</dbReference>
<dbReference type="CDD" id="cd17552">
    <property type="entry name" value="REC_RR468-like"/>
    <property type="match status" value="1"/>
</dbReference>
<dbReference type="Pfam" id="PF00072">
    <property type="entry name" value="Response_reg"/>
    <property type="match status" value="1"/>
</dbReference>
<name>A0A9P1KKL9_9CYAN</name>
<gene>
    <name evidence="4" type="ORF">ARTHRO_60618</name>
</gene>
<dbReference type="PANTHER" id="PTHR44591">
    <property type="entry name" value="STRESS RESPONSE REGULATOR PROTEIN 1"/>
    <property type="match status" value="1"/>
</dbReference>
<evidence type="ECO:0000313" key="5">
    <source>
        <dbReference type="Proteomes" id="UP000032946"/>
    </source>
</evidence>
<protein>
    <submittedName>
        <fullName evidence="4">Two-component response regulator</fullName>
    </submittedName>
</protein>